<dbReference type="GO" id="GO:0016787">
    <property type="term" value="F:hydrolase activity"/>
    <property type="evidence" value="ECO:0007669"/>
    <property type="project" value="UniProtKB-KW"/>
</dbReference>
<reference evidence="11" key="1">
    <citation type="submission" date="2013-12" db="EMBL/GenBank/DDBJ databases">
        <authorList>
            <person name="Linke B."/>
        </authorList>
    </citation>
    <scope>NUCLEOTIDE SEQUENCE [LARGE SCALE GENOMIC DNA]</scope>
    <source>
        <strain evidence="11">CRIB-18</strain>
    </source>
</reference>
<comment type="function">
    <text evidence="1 10">Produces ATP from ADP in the presence of a proton gradient across the membrane. The gamma chain is believed to be important in regulating ATPase activity and the flow of protons through the CF(0) complex.</text>
</comment>
<keyword evidence="11" id="KW-0378">Hydrolase</keyword>
<dbReference type="GO" id="GO:0005524">
    <property type="term" value="F:ATP binding"/>
    <property type="evidence" value="ECO:0007669"/>
    <property type="project" value="UniProtKB-UniRule"/>
</dbReference>
<evidence type="ECO:0000256" key="3">
    <source>
        <dbReference type="ARBA" id="ARBA00007681"/>
    </source>
</evidence>
<dbReference type="InterPro" id="IPR000131">
    <property type="entry name" value="ATP_synth_F1_gsu"/>
</dbReference>
<dbReference type="STRING" id="1437425.CSEC_0653"/>
<evidence type="ECO:0000256" key="5">
    <source>
        <dbReference type="ARBA" id="ARBA00022781"/>
    </source>
</evidence>
<evidence type="ECO:0000313" key="12">
    <source>
        <dbReference type="Proteomes" id="UP000031552"/>
    </source>
</evidence>
<dbReference type="eggNOG" id="COG0224">
    <property type="taxonomic scope" value="Bacteria"/>
</dbReference>
<dbReference type="InterPro" id="IPR035968">
    <property type="entry name" value="ATP_synth_F1_ATPase_gsu"/>
</dbReference>
<dbReference type="GO" id="GO:0046933">
    <property type="term" value="F:proton-transporting ATP synthase activity, rotational mechanism"/>
    <property type="evidence" value="ECO:0007669"/>
    <property type="project" value="UniProtKB-UniRule"/>
</dbReference>
<comment type="similarity">
    <text evidence="3 10">Belongs to the ATPase gamma chain family.</text>
</comment>
<dbReference type="EMBL" id="CCEJ010000003">
    <property type="protein sequence ID" value="CDR33486.1"/>
    <property type="molecule type" value="Genomic_DNA"/>
</dbReference>
<keyword evidence="4 10" id="KW-0813">Transport</keyword>
<evidence type="ECO:0000256" key="8">
    <source>
        <dbReference type="ARBA" id="ARBA00023196"/>
    </source>
</evidence>
<dbReference type="GO" id="GO:0042777">
    <property type="term" value="P:proton motive force-driven plasma membrane ATP synthesis"/>
    <property type="evidence" value="ECO:0007669"/>
    <property type="project" value="UniProtKB-UniRule"/>
</dbReference>
<keyword evidence="8 10" id="KW-0139">CF(1)</keyword>
<evidence type="ECO:0000313" key="11">
    <source>
        <dbReference type="EMBL" id="CDR33486.1"/>
    </source>
</evidence>
<accession>A0A090CYI8</accession>
<dbReference type="SUPFAM" id="SSF52943">
    <property type="entry name" value="ATP synthase (F1-ATPase), gamma subunit"/>
    <property type="match status" value="1"/>
</dbReference>
<keyword evidence="5 10" id="KW-0375">Hydrogen ion transport</keyword>
<dbReference type="NCBIfam" id="TIGR01146">
    <property type="entry name" value="ATPsyn_F1gamma"/>
    <property type="match status" value="1"/>
</dbReference>
<dbReference type="Proteomes" id="UP000031552">
    <property type="component" value="Unassembled WGS sequence"/>
</dbReference>
<dbReference type="RefSeq" id="WP_041016969.1">
    <property type="nucleotide sequence ID" value="NZ_CCEJ010000003.1"/>
</dbReference>
<dbReference type="AlphaFoldDB" id="A0A090CYI8"/>
<organism evidence="11 12">
    <name type="scientific">Candidatus Criblamydia sequanensis CRIB-18</name>
    <dbReference type="NCBI Taxonomy" id="1437425"/>
    <lineage>
        <taxon>Bacteria</taxon>
        <taxon>Pseudomonadati</taxon>
        <taxon>Chlamydiota</taxon>
        <taxon>Chlamydiia</taxon>
        <taxon>Parachlamydiales</taxon>
        <taxon>Candidatus Criblamydiaceae</taxon>
        <taxon>Candidatus Criblamydia</taxon>
    </lineage>
</organism>
<dbReference type="PANTHER" id="PTHR11693:SF22">
    <property type="entry name" value="ATP SYNTHASE SUBUNIT GAMMA, MITOCHONDRIAL"/>
    <property type="match status" value="1"/>
</dbReference>
<dbReference type="PRINTS" id="PR00126">
    <property type="entry name" value="ATPASEGAMMA"/>
</dbReference>
<dbReference type="PANTHER" id="PTHR11693">
    <property type="entry name" value="ATP SYNTHASE GAMMA CHAIN"/>
    <property type="match status" value="1"/>
</dbReference>
<dbReference type="HAMAP" id="MF_00815">
    <property type="entry name" value="ATP_synth_gamma_bact"/>
    <property type="match status" value="1"/>
</dbReference>
<proteinExistence type="inferred from homology"/>
<dbReference type="Gene3D" id="3.40.1380.10">
    <property type="match status" value="1"/>
</dbReference>
<keyword evidence="6 10" id="KW-0406">Ion transport</keyword>
<name>A0A090CYI8_9BACT</name>
<evidence type="ECO:0000256" key="9">
    <source>
        <dbReference type="ARBA" id="ARBA00023310"/>
    </source>
</evidence>
<comment type="subunit">
    <text evidence="10">F-type ATPases have 2 components, CF(1) - the catalytic core - and CF(0) - the membrane proton channel. CF(1) has five subunits: alpha(3), beta(3), gamma(1), delta(1), epsilon(1). CF(0) has three main subunits: a, b and c.</text>
</comment>
<comment type="caution">
    <text evidence="11">The sequence shown here is derived from an EMBL/GenBank/DDBJ whole genome shotgun (WGS) entry which is preliminary data.</text>
</comment>
<reference evidence="11" key="2">
    <citation type="submission" date="2014-09" db="EMBL/GenBank/DDBJ databases">
        <title>Criblamydia sequanensis harbors a mega-plasmid encoding arsenite resistance.</title>
        <authorList>
            <person name="Bertelli C."/>
            <person name="Goesmann A."/>
            <person name="Greub G."/>
        </authorList>
    </citation>
    <scope>NUCLEOTIDE SEQUENCE [LARGE SCALE GENOMIC DNA]</scope>
    <source>
        <strain evidence="11">CRIB-18</strain>
    </source>
</reference>
<keyword evidence="9 10" id="KW-0066">ATP synthesis</keyword>
<dbReference type="CDD" id="cd12151">
    <property type="entry name" value="F1-ATPase_gamma"/>
    <property type="match status" value="1"/>
</dbReference>
<comment type="subcellular location">
    <subcellularLocation>
        <location evidence="10">Cell membrane</location>
        <topology evidence="10">Peripheral membrane protein</topology>
    </subcellularLocation>
    <subcellularLocation>
        <location evidence="2">Membrane</location>
        <topology evidence="2">Peripheral membrane protein</topology>
    </subcellularLocation>
</comment>
<evidence type="ECO:0000256" key="2">
    <source>
        <dbReference type="ARBA" id="ARBA00004170"/>
    </source>
</evidence>
<dbReference type="Pfam" id="PF00231">
    <property type="entry name" value="ATP-synt"/>
    <property type="match status" value="1"/>
</dbReference>
<gene>
    <name evidence="10 11" type="primary">atpG</name>
    <name evidence="11" type="ORF">CSEC_0653</name>
</gene>
<dbReference type="Gene3D" id="1.10.287.80">
    <property type="entry name" value="ATP synthase, gamma subunit, helix hairpin domain"/>
    <property type="match status" value="1"/>
</dbReference>
<sequence>MATLREIRRRIKSVENIKQITKSMEMVAAARLHKAALKAEQTGLFSRKMEEVLNHVLESSEQLTHPFFEKRKDDNIGLLIVGADRGLSGSYNSNLFAAIDRFLEKYDKEKVKLYIFGKKALEHYERRKWNIPLTQLDWGGKTTFKDIKKISDLLFTSFLSYEFNELWMASTRYISIFNRKVVIEKFLPLKKSPREKDKQSVDFVFEPRVEELLQELITRFYLAKIQAALDESYAAELAARVVSMGSATKNAEDMIHKLTLIRNKVRQASITKEMLEISASVEGMSGR</sequence>
<evidence type="ECO:0000256" key="1">
    <source>
        <dbReference type="ARBA" id="ARBA00003456"/>
    </source>
</evidence>
<keyword evidence="12" id="KW-1185">Reference proteome</keyword>
<dbReference type="OrthoDB" id="9812769at2"/>
<keyword evidence="7 10" id="KW-0472">Membrane</keyword>
<keyword evidence="10" id="KW-1003">Cell membrane</keyword>
<dbReference type="GO" id="GO:0045259">
    <property type="term" value="C:proton-transporting ATP synthase complex"/>
    <property type="evidence" value="ECO:0007669"/>
    <property type="project" value="UniProtKB-KW"/>
</dbReference>
<evidence type="ECO:0000256" key="6">
    <source>
        <dbReference type="ARBA" id="ARBA00023065"/>
    </source>
</evidence>
<dbReference type="GO" id="GO:0005886">
    <property type="term" value="C:plasma membrane"/>
    <property type="evidence" value="ECO:0007669"/>
    <property type="project" value="UniProtKB-SubCell"/>
</dbReference>
<protein>
    <recommendedName>
        <fullName evidence="10">ATP synthase gamma chain</fullName>
    </recommendedName>
    <alternativeName>
        <fullName evidence="10">ATP synthase F1 sector gamma subunit</fullName>
    </alternativeName>
    <alternativeName>
        <fullName evidence="10">F-ATPase gamma subunit</fullName>
    </alternativeName>
</protein>
<evidence type="ECO:0000256" key="7">
    <source>
        <dbReference type="ARBA" id="ARBA00023136"/>
    </source>
</evidence>
<evidence type="ECO:0000256" key="10">
    <source>
        <dbReference type="HAMAP-Rule" id="MF_00815"/>
    </source>
</evidence>
<evidence type="ECO:0000256" key="4">
    <source>
        <dbReference type="ARBA" id="ARBA00022448"/>
    </source>
</evidence>